<comment type="caution">
    <text evidence="2">The sequence shown here is derived from an EMBL/GenBank/DDBJ whole genome shotgun (WGS) entry which is preliminary data.</text>
</comment>
<keyword evidence="1" id="KW-1133">Transmembrane helix</keyword>
<keyword evidence="3" id="KW-1185">Reference proteome</keyword>
<dbReference type="EMBL" id="JAVIJP010000017">
    <property type="protein sequence ID" value="KAL3641294.1"/>
    <property type="molecule type" value="Genomic_DNA"/>
</dbReference>
<name>A0ABD3DHG5_9LAMI</name>
<keyword evidence="1" id="KW-0472">Membrane</keyword>
<reference evidence="3" key="1">
    <citation type="journal article" date="2024" name="IScience">
        <title>Strigolactones Initiate the Formation of Haustorium-like Structures in Castilleja.</title>
        <authorList>
            <person name="Buerger M."/>
            <person name="Peterson D."/>
            <person name="Chory J."/>
        </authorList>
    </citation>
    <scope>NUCLEOTIDE SEQUENCE [LARGE SCALE GENOMIC DNA]</scope>
</reference>
<proteinExistence type="predicted"/>
<evidence type="ECO:0000313" key="3">
    <source>
        <dbReference type="Proteomes" id="UP001632038"/>
    </source>
</evidence>
<protein>
    <submittedName>
        <fullName evidence="2">Uncharacterized protein</fullName>
    </submittedName>
</protein>
<dbReference type="AlphaFoldDB" id="A0ABD3DHG5"/>
<keyword evidence="1" id="KW-0812">Transmembrane</keyword>
<evidence type="ECO:0000313" key="2">
    <source>
        <dbReference type="EMBL" id="KAL3641294.1"/>
    </source>
</evidence>
<evidence type="ECO:0000256" key="1">
    <source>
        <dbReference type="SAM" id="Phobius"/>
    </source>
</evidence>
<accession>A0ABD3DHG5</accession>
<gene>
    <name evidence="2" type="ORF">CASFOL_016262</name>
</gene>
<feature type="transmembrane region" description="Helical" evidence="1">
    <location>
        <begin position="161"/>
        <end position="182"/>
    </location>
</feature>
<sequence>MSGIVTWINMETPPKRLKLIVTDVELTGGSEDWTRTKHNSSSLVDVKLAKGLKPCARALLTKNLTCNIVHSFNSTYSAQRFKLTVSDAQISNSNEVDWRTSRPSSIVDIEVDQELEPIARNRVKSILARVREFYVVGPFDNNNMINNVVEPPPSRPLMGSALKWAVVVTVIICCIVMIGYSFRTKSPSPSQSPSPSLLVKVNETEKEFAMPFWVFVMISLPVEMICSIGICVLLDIPFESFDE</sequence>
<feature type="transmembrane region" description="Helical" evidence="1">
    <location>
        <begin position="212"/>
        <end position="234"/>
    </location>
</feature>
<organism evidence="2 3">
    <name type="scientific">Castilleja foliolosa</name>
    <dbReference type="NCBI Taxonomy" id="1961234"/>
    <lineage>
        <taxon>Eukaryota</taxon>
        <taxon>Viridiplantae</taxon>
        <taxon>Streptophyta</taxon>
        <taxon>Embryophyta</taxon>
        <taxon>Tracheophyta</taxon>
        <taxon>Spermatophyta</taxon>
        <taxon>Magnoliopsida</taxon>
        <taxon>eudicotyledons</taxon>
        <taxon>Gunneridae</taxon>
        <taxon>Pentapetalae</taxon>
        <taxon>asterids</taxon>
        <taxon>lamiids</taxon>
        <taxon>Lamiales</taxon>
        <taxon>Orobanchaceae</taxon>
        <taxon>Pedicularideae</taxon>
        <taxon>Castillejinae</taxon>
        <taxon>Castilleja</taxon>
    </lineage>
</organism>
<dbReference type="Proteomes" id="UP001632038">
    <property type="component" value="Unassembled WGS sequence"/>
</dbReference>